<gene>
    <name evidence="1" type="ORF">B4088_2767</name>
</gene>
<proteinExistence type="predicted"/>
<evidence type="ECO:0000313" key="2">
    <source>
        <dbReference type="Proteomes" id="UP000076482"/>
    </source>
</evidence>
<dbReference type="Proteomes" id="UP000076482">
    <property type="component" value="Unassembled WGS sequence"/>
</dbReference>
<dbReference type="EMBL" id="LJKE01000045">
    <property type="protein sequence ID" value="KZD66010.1"/>
    <property type="molecule type" value="Genomic_DNA"/>
</dbReference>
<organism evidence="1 2">
    <name type="scientific">Bacillus cereus</name>
    <dbReference type="NCBI Taxonomy" id="1396"/>
    <lineage>
        <taxon>Bacteria</taxon>
        <taxon>Bacillati</taxon>
        <taxon>Bacillota</taxon>
        <taxon>Bacilli</taxon>
        <taxon>Bacillales</taxon>
        <taxon>Bacillaceae</taxon>
        <taxon>Bacillus</taxon>
        <taxon>Bacillus cereus group</taxon>
    </lineage>
</organism>
<evidence type="ECO:0000313" key="1">
    <source>
        <dbReference type="EMBL" id="KZD66010.1"/>
    </source>
</evidence>
<dbReference type="RefSeq" id="WP_063261234.1">
    <property type="nucleotide sequence ID" value="NZ_LJKE01000045.1"/>
</dbReference>
<sequence length="95" mass="10873">MDKFYVKTVSDGKLYNLGDIGHTVRRSLSIVLTIFPLEELEFLREGELTDIEEQNALWVPSVFVYLYKDWDDVLPVDEDVIFAHFGSTGCLKTNG</sequence>
<comment type="caution">
    <text evidence="1">The sequence shown here is derived from an EMBL/GenBank/DDBJ whole genome shotgun (WGS) entry which is preliminary data.</text>
</comment>
<dbReference type="AlphaFoldDB" id="A0A164NYZ6"/>
<reference evidence="1 2" key="1">
    <citation type="submission" date="2015-09" db="EMBL/GenBank/DDBJ databases">
        <title>Bacillus cereus food isolates.</title>
        <authorList>
            <person name="Boekhorst J."/>
        </authorList>
    </citation>
    <scope>NUCLEOTIDE SEQUENCE [LARGE SCALE GENOMIC DNA]</scope>
    <source>
        <strain evidence="1 2">B4088</strain>
    </source>
</reference>
<name>A0A164NYZ6_BACCE</name>
<accession>A0A164NYZ6</accession>
<dbReference type="PATRIC" id="fig|1396.535.peg.1811"/>
<protein>
    <submittedName>
        <fullName evidence="1">Uncharacterized protein</fullName>
    </submittedName>
</protein>